<keyword evidence="4" id="KW-1185">Reference proteome</keyword>
<dbReference type="GO" id="GO:0019450">
    <property type="term" value="P:L-cysteine catabolic process to pyruvate"/>
    <property type="evidence" value="ECO:0007669"/>
    <property type="project" value="TreeGrafter"/>
</dbReference>
<dbReference type="InterPro" id="IPR021144">
    <property type="entry name" value="UPF0597"/>
</dbReference>
<comment type="similarity">
    <text evidence="1">Belongs to the UPF0597 family.</text>
</comment>
<dbReference type="InterPro" id="IPR005130">
    <property type="entry name" value="Ser_deHydtase-like_asu"/>
</dbReference>
<dbReference type="OrthoDB" id="41906at2"/>
<evidence type="ECO:0000256" key="1">
    <source>
        <dbReference type="HAMAP-Rule" id="MF_01845"/>
    </source>
</evidence>
<dbReference type="PIRSF" id="PIRSF006054">
    <property type="entry name" value="UCP006054"/>
    <property type="match status" value="1"/>
</dbReference>
<dbReference type="EMBL" id="FOIL01000011">
    <property type="protein sequence ID" value="SET29794.1"/>
    <property type="molecule type" value="Genomic_DNA"/>
</dbReference>
<dbReference type="STRING" id="1526.SAMN02910262_01979"/>
<feature type="domain" description="Serine dehydratase-like alpha subunit" evidence="2">
    <location>
        <begin position="90"/>
        <end position="428"/>
    </location>
</feature>
<name>A0A1I0DCR3_9FIRM</name>
<evidence type="ECO:0000259" key="2">
    <source>
        <dbReference type="Pfam" id="PF03313"/>
    </source>
</evidence>
<reference evidence="4" key="1">
    <citation type="submission" date="2016-10" db="EMBL/GenBank/DDBJ databases">
        <authorList>
            <person name="Varghese N."/>
            <person name="Submissions S."/>
        </authorList>
    </citation>
    <scope>NUCLEOTIDE SEQUENCE [LARGE SCALE GENOMIC DNA]</scope>
    <source>
        <strain evidence="4">KH1P1</strain>
    </source>
</reference>
<dbReference type="PANTHER" id="PTHR30501">
    <property type="entry name" value="UPF0597 PROTEIN YHAM"/>
    <property type="match status" value="1"/>
</dbReference>
<dbReference type="HAMAP" id="MF_01845">
    <property type="entry name" value="UPF0597"/>
    <property type="match status" value="1"/>
</dbReference>
<dbReference type="eggNOG" id="COG3681">
    <property type="taxonomic scope" value="Bacteria"/>
</dbReference>
<gene>
    <name evidence="3" type="ORF">SAMN04487771_101145</name>
</gene>
<organism evidence="3 4">
    <name type="scientific">[Clostridium] aminophilum</name>
    <dbReference type="NCBI Taxonomy" id="1526"/>
    <lineage>
        <taxon>Bacteria</taxon>
        <taxon>Bacillati</taxon>
        <taxon>Bacillota</taxon>
        <taxon>Clostridia</taxon>
        <taxon>Lachnospirales</taxon>
        <taxon>Lachnospiraceae</taxon>
    </lineage>
</organism>
<dbReference type="PANTHER" id="PTHR30501:SF2">
    <property type="entry name" value="UPF0597 PROTEIN YHAM"/>
    <property type="match status" value="1"/>
</dbReference>
<evidence type="ECO:0000313" key="3">
    <source>
        <dbReference type="EMBL" id="SET29794.1"/>
    </source>
</evidence>
<protein>
    <recommendedName>
        <fullName evidence="1">UPF0597 protein SAMN04487771_101145</fullName>
    </recommendedName>
</protein>
<dbReference type="Proteomes" id="UP000199820">
    <property type="component" value="Unassembled WGS sequence"/>
</dbReference>
<proteinExistence type="inferred from homology"/>
<dbReference type="AlphaFoldDB" id="A0A1I0DCR3"/>
<sequence>MALSRELMENYTQILREELIPAMGCTEPIAIAYAAAVARKILGEDPVRVAVNCSGNMIKNVKGVTVPNSGGLKGIDAAALLGIVGGDPEKALEVIAKVTDAERAKTAEIVKKHICEVSLVENVPNLYIQILLTGEHHTSEVVISKRHTNLAVMKRDGKDCGNCQEGEASHSLDQVKEEKEDNERRKMTLMDLLEYADTVDLDDVREVLERQIAFNSAIAQEGLDNAWGAGVGKTIVEQWGGNVKELACAMAAAGSDARMSGCPLPVVINSGSGNQGITVTMPVVVYAKEWHVSHDKMLRSLLVSNLVSIYIKHYIGALSAFCGAVSAACGAGAAVTYMSGGDYSHIGKTITNALCNVGGIVCDGAKPSCAAKIAASVHAALLGHYMSMGGRQFEAGEGLVEEDVEQTIKNMGYVGKVGMKGTDHEILNVMIDKVDVDSSL</sequence>
<accession>A0A1I0DCR3</accession>
<dbReference type="Pfam" id="PF03313">
    <property type="entry name" value="SDH_alpha"/>
    <property type="match status" value="1"/>
</dbReference>
<dbReference type="GO" id="GO:0080146">
    <property type="term" value="F:L-cysteine desulfhydrase activity"/>
    <property type="evidence" value="ECO:0007669"/>
    <property type="project" value="TreeGrafter"/>
</dbReference>
<dbReference type="RefSeq" id="WP_074649076.1">
    <property type="nucleotide sequence ID" value="NZ_FOIL01000011.1"/>
</dbReference>
<evidence type="ECO:0000313" key="4">
    <source>
        <dbReference type="Proteomes" id="UP000199820"/>
    </source>
</evidence>